<dbReference type="Pfam" id="PF00923">
    <property type="entry name" value="TAL_FSA"/>
    <property type="match status" value="1"/>
</dbReference>
<dbReference type="EMBL" id="VENP01000002">
    <property type="protein sequence ID" value="TNU76989.1"/>
    <property type="molecule type" value="Genomic_DNA"/>
</dbReference>
<evidence type="ECO:0000256" key="8">
    <source>
        <dbReference type="ARBA" id="ARBA00023126"/>
    </source>
</evidence>
<dbReference type="NCBIfam" id="NF002881">
    <property type="entry name" value="PRK03343.1"/>
    <property type="match status" value="1"/>
</dbReference>
<dbReference type="OrthoDB" id="9809101at2"/>
<evidence type="ECO:0000313" key="12">
    <source>
        <dbReference type="EMBL" id="TNU76989.1"/>
    </source>
</evidence>
<dbReference type="InterPro" id="IPR004732">
    <property type="entry name" value="Transaldolase_2"/>
</dbReference>
<proteinExistence type="inferred from homology"/>
<evidence type="ECO:0000256" key="2">
    <source>
        <dbReference type="ARBA" id="ARBA00004496"/>
    </source>
</evidence>
<sequence>MTSTSSTSTGPTASDPLARIVASGVSPWLDDLSRARLRSGGLADLVRTAHVLGVTTNPTIFDKAIADGEAYDEQVAALAAEGADAEAAVRALTTDDVRTAADLFAQLLPDPRPGDARVSIEVDPRLAHDTEGTIEQARALWRLVDRPNVYIKIPATTEGLAAIPAVIAEGISVNATLIFSPDTYRAVANAYVDGLEQAHVAGVDLSTIASVASVFLSRIDAAVDPLLTEVGTEEALGLRGRTALAGARVSYEAFTEIFSSPRFTDLAAAGAHVQRPLWASTGTKNPDYPDTLYVDELVAPDVVNTMPEKTLRAAADHARVPEGDGPFDTVTPNVADAHAVLEAVVRVGVDYDGALADLERDGVSSFIASWENLLLTVADSLEQARAAGNGH</sequence>
<comment type="subcellular location">
    <subcellularLocation>
        <location evidence="2 11">Cytoplasm</location>
    </subcellularLocation>
</comment>
<evidence type="ECO:0000256" key="3">
    <source>
        <dbReference type="ARBA" id="ARBA00004857"/>
    </source>
</evidence>
<dbReference type="NCBIfam" id="TIGR00876">
    <property type="entry name" value="tal_mycobact"/>
    <property type="match status" value="1"/>
</dbReference>
<comment type="caution">
    <text evidence="12">The sequence shown here is derived from an EMBL/GenBank/DDBJ whole genome shotgun (WGS) entry which is preliminary data.</text>
</comment>
<dbReference type="EC" id="2.2.1.2" evidence="5 11"/>
<dbReference type="GO" id="GO:0004801">
    <property type="term" value="F:transaldolase activity"/>
    <property type="evidence" value="ECO:0007669"/>
    <property type="project" value="UniProtKB-UniRule"/>
</dbReference>
<accession>A0A5C5BF86</accession>
<keyword evidence="6 11" id="KW-0963">Cytoplasm</keyword>
<dbReference type="CDD" id="cd00955">
    <property type="entry name" value="Transaldolase_like"/>
    <property type="match status" value="1"/>
</dbReference>
<name>A0A5C5BF86_9MICO</name>
<dbReference type="GO" id="GO:0005737">
    <property type="term" value="C:cytoplasm"/>
    <property type="evidence" value="ECO:0007669"/>
    <property type="project" value="UniProtKB-SubCell"/>
</dbReference>
<dbReference type="Gene3D" id="3.20.20.70">
    <property type="entry name" value="Aldolase class I"/>
    <property type="match status" value="1"/>
</dbReference>
<dbReference type="HAMAP" id="MF_00493">
    <property type="entry name" value="Transaldolase_2"/>
    <property type="match status" value="1"/>
</dbReference>
<reference evidence="12 13" key="1">
    <citation type="submission" date="2019-06" db="EMBL/GenBank/DDBJ databases">
        <title>Draft genome sequence of Miniimonas arenae KCTC 19750T isolated from sea sand.</title>
        <authorList>
            <person name="Park S.-J."/>
        </authorList>
    </citation>
    <scope>NUCLEOTIDE SEQUENCE [LARGE SCALE GENOMIC DNA]</scope>
    <source>
        <strain evidence="12 13">KCTC 19750</strain>
    </source>
</reference>
<dbReference type="AlphaFoldDB" id="A0A5C5BF86"/>
<dbReference type="Proteomes" id="UP000313849">
    <property type="component" value="Unassembled WGS sequence"/>
</dbReference>
<dbReference type="InterPro" id="IPR001585">
    <property type="entry name" value="TAL/FSA"/>
</dbReference>
<evidence type="ECO:0000256" key="11">
    <source>
        <dbReference type="HAMAP-Rule" id="MF_00493"/>
    </source>
</evidence>
<dbReference type="GO" id="GO:0006098">
    <property type="term" value="P:pentose-phosphate shunt"/>
    <property type="evidence" value="ECO:0007669"/>
    <property type="project" value="UniProtKB-UniRule"/>
</dbReference>
<comment type="pathway">
    <text evidence="3 11">Carbohydrate degradation; pentose phosphate pathway; D-glyceraldehyde 3-phosphate and beta-D-fructose 6-phosphate from D-ribose 5-phosphate and D-xylulose 5-phosphate (non-oxidative stage): step 2/3.</text>
</comment>
<dbReference type="GO" id="GO:0005975">
    <property type="term" value="P:carbohydrate metabolic process"/>
    <property type="evidence" value="ECO:0007669"/>
    <property type="project" value="InterPro"/>
</dbReference>
<comment type="function">
    <text evidence="1 11">Transaldolase is important for the balance of metabolites in the pentose-phosphate pathway.</text>
</comment>
<dbReference type="InterPro" id="IPR013785">
    <property type="entry name" value="Aldolase_TIM"/>
</dbReference>
<dbReference type="PROSITE" id="PS01054">
    <property type="entry name" value="TRANSALDOLASE_1"/>
    <property type="match status" value="1"/>
</dbReference>
<keyword evidence="7 11" id="KW-0808">Transferase</keyword>
<dbReference type="PIRSF" id="PIRSF036915">
    <property type="entry name" value="Trnald_Bac_Plnt"/>
    <property type="match status" value="1"/>
</dbReference>
<keyword evidence="13" id="KW-1185">Reference proteome</keyword>
<evidence type="ECO:0000256" key="9">
    <source>
        <dbReference type="ARBA" id="ARBA00023270"/>
    </source>
</evidence>
<dbReference type="InterPro" id="IPR018225">
    <property type="entry name" value="Transaldolase_AS"/>
</dbReference>
<evidence type="ECO:0000256" key="10">
    <source>
        <dbReference type="ARBA" id="ARBA00048810"/>
    </source>
</evidence>
<evidence type="ECO:0000256" key="4">
    <source>
        <dbReference type="ARBA" id="ARBA00008426"/>
    </source>
</evidence>
<evidence type="ECO:0000256" key="5">
    <source>
        <dbReference type="ARBA" id="ARBA00013151"/>
    </source>
</evidence>
<dbReference type="RefSeq" id="WP_139985560.1">
    <property type="nucleotide sequence ID" value="NZ_VENP01000002.1"/>
</dbReference>
<dbReference type="UniPathway" id="UPA00115">
    <property type="reaction ID" value="UER00414"/>
</dbReference>
<evidence type="ECO:0000313" key="13">
    <source>
        <dbReference type="Proteomes" id="UP000313849"/>
    </source>
</evidence>
<comment type="catalytic activity">
    <reaction evidence="10 11">
        <text>D-sedoheptulose 7-phosphate + D-glyceraldehyde 3-phosphate = D-erythrose 4-phosphate + beta-D-fructose 6-phosphate</text>
        <dbReference type="Rhea" id="RHEA:17053"/>
        <dbReference type="ChEBI" id="CHEBI:16897"/>
        <dbReference type="ChEBI" id="CHEBI:57483"/>
        <dbReference type="ChEBI" id="CHEBI:57634"/>
        <dbReference type="ChEBI" id="CHEBI:59776"/>
        <dbReference type="EC" id="2.2.1.2"/>
    </reaction>
</comment>
<dbReference type="SUPFAM" id="SSF51569">
    <property type="entry name" value="Aldolase"/>
    <property type="match status" value="1"/>
</dbReference>
<evidence type="ECO:0000256" key="7">
    <source>
        <dbReference type="ARBA" id="ARBA00022679"/>
    </source>
</evidence>
<organism evidence="12 13">
    <name type="scientific">Miniimonas arenae</name>
    <dbReference type="NCBI Taxonomy" id="676201"/>
    <lineage>
        <taxon>Bacteria</taxon>
        <taxon>Bacillati</taxon>
        <taxon>Actinomycetota</taxon>
        <taxon>Actinomycetes</taxon>
        <taxon>Micrococcales</taxon>
        <taxon>Beutenbergiaceae</taxon>
        <taxon>Miniimonas</taxon>
    </lineage>
</organism>
<keyword evidence="8 11" id="KW-0570">Pentose shunt</keyword>
<comment type="similarity">
    <text evidence="4 11">Belongs to the transaldolase family. Type 2 subfamily.</text>
</comment>
<gene>
    <name evidence="11 12" type="primary">tal</name>
    <name evidence="12" type="ORF">FH969_01165</name>
</gene>
<dbReference type="PANTHER" id="PTHR10683:SF31">
    <property type="entry name" value="TRANSALDOLASE"/>
    <property type="match status" value="1"/>
</dbReference>
<dbReference type="PANTHER" id="PTHR10683">
    <property type="entry name" value="TRANSALDOLASE"/>
    <property type="match status" value="1"/>
</dbReference>
<protein>
    <recommendedName>
        <fullName evidence="5 11">Transaldolase</fullName>
        <ecNumber evidence="5 11">2.2.1.2</ecNumber>
    </recommendedName>
</protein>
<evidence type="ECO:0000256" key="1">
    <source>
        <dbReference type="ARBA" id="ARBA00003518"/>
    </source>
</evidence>
<keyword evidence="9 11" id="KW-0704">Schiff base</keyword>
<evidence type="ECO:0000256" key="6">
    <source>
        <dbReference type="ARBA" id="ARBA00022490"/>
    </source>
</evidence>
<feature type="active site" description="Schiff-base intermediate with substrate" evidence="11">
    <location>
        <position position="152"/>
    </location>
</feature>